<feature type="compositionally biased region" description="Gly residues" evidence="1">
    <location>
        <begin position="342"/>
        <end position="353"/>
    </location>
</feature>
<feature type="region of interest" description="Disordered" evidence="1">
    <location>
        <begin position="73"/>
        <end position="105"/>
    </location>
</feature>
<dbReference type="PANTHER" id="PTHR22896">
    <property type="entry name" value="CDK5 AND ABL1 ENZYME SUBSTRATE 1"/>
    <property type="match status" value="1"/>
</dbReference>
<feature type="compositionally biased region" description="Basic and acidic residues" evidence="1">
    <location>
        <begin position="9"/>
        <end position="20"/>
    </location>
</feature>
<feature type="compositionally biased region" description="Basic residues" evidence="1">
    <location>
        <begin position="485"/>
        <end position="494"/>
    </location>
</feature>
<evidence type="ECO:0000313" key="3">
    <source>
        <dbReference type="EMBL" id="CBJ33745.1"/>
    </source>
</evidence>
<evidence type="ECO:0000256" key="1">
    <source>
        <dbReference type="SAM" id="MobiDB-lite"/>
    </source>
</evidence>
<dbReference type="EMBL" id="FN649760">
    <property type="protein sequence ID" value="CBJ33745.1"/>
    <property type="molecule type" value="Genomic_DNA"/>
</dbReference>
<dbReference type="InterPro" id="IPR036915">
    <property type="entry name" value="Cyclin-like_sf"/>
</dbReference>
<keyword evidence="4" id="KW-1185">Reference proteome</keyword>
<feature type="domain" description="Cyclin N-terminal" evidence="2">
    <location>
        <begin position="190"/>
        <end position="277"/>
    </location>
</feature>
<evidence type="ECO:0000313" key="4">
    <source>
        <dbReference type="Proteomes" id="UP000002630"/>
    </source>
</evidence>
<dbReference type="PANTHER" id="PTHR22896:SF0">
    <property type="entry name" value="CYCLIN N-TERMINAL DOMAIN-CONTAINING PROTEIN"/>
    <property type="match status" value="1"/>
</dbReference>
<dbReference type="STRING" id="2880.D7G4Y2"/>
<dbReference type="AlphaFoldDB" id="D7G4Y2"/>
<feature type="region of interest" description="Disordered" evidence="1">
    <location>
        <begin position="447"/>
        <end position="494"/>
    </location>
</feature>
<dbReference type="Gene3D" id="1.10.472.10">
    <property type="entry name" value="Cyclin-like"/>
    <property type="match status" value="1"/>
</dbReference>
<feature type="region of interest" description="Disordered" evidence="1">
    <location>
        <begin position="408"/>
        <end position="432"/>
    </location>
</feature>
<dbReference type="OrthoDB" id="5353095at2759"/>
<sequence>MVSSVIHYKPQEEQAKRARQKRIDERGAEAFQIPKRDWRGFSYAHLLPASTGAPGGDSSVGSTAGGATAAILGGGGGGVESEGEGTIGGGSVSGAGGIGDGGDGAGSEKMPYKAGFLDDPALKVGRHRHMTKGDRNTGPVVSSVLLFVKPRVLKDELNARFREEHPLLPPSLTLSKIRSVKRQALLGCYRAGMEVSTVALASIYFERLCLAGVVTKPNRRLAMAACLAIAYKFNEAVLEGVSKLPALWAFIDQEWQVSKKRVLEAEFGVLVQLSFDLHEDPRDIFHHFVLLLKMVESNATLYLGEEMMGLHQESLETFFREGTNEDGARTVSGAAATAAATAGGGQDSPGGGRPVSDSGAAGADAAGRPRVHDSQQRYPFLETPAWLQRRPTNRTRWLAGWRAGFAQENDPGAGAGKQPLHAPAPAAGEAADRWSKAAATAKLEKLRQAGQGLGKVTRQRSQRLNKDVRSGVSSLLAHGISSTRRGQRRRRMES</sequence>
<feature type="compositionally biased region" description="Low complexity" evidence="1">
    <location>
        <begin position="356"/>
        <end position="366"/>
    </location>
</feature>
<feature type="region of interest" description="Disordered" evidence="1">
    <location>
        <begin position="1"/>
        <end position="20"/>
    </location>
</feature>
<reference evidence="3 4" key="1">
    <citation type="journal article" date="2010" name="Nature">
        <title>The Ectocarpus genome and the independent evolution of multicellularity in brown algae.</title>
        <authorList>
            <person name="Cock J.M."/>
            <person name="Sterck L."/>
            <person name="Rouze P."/>
            <person name="Scornet D."/>
            <person name="Allen A.E."/>
            <person name="Amoutzias G."/>
            <person name="Anthouard V."/>
            <person name="Artiguenave F."/>
            <person name="Aury J.M."/>
            <person name="Badger J.H."/>
            <person name="Beszteri B."/>
            <person name="Billiau K."/>
            <person name="Bonnet E."/>
            <person name="Bothwell J.H."/>
            <person name="Bowler C."/>
            <person name="Boyen C."/>
            <person name="Brownlee C."/>
            <person name="Carrano C.J."/>
            <person name="Charrier B."/>
            <person name="Cho G.Y."/>
            <person name="Coelho S.M."/>
            <person name="Collen J."/>
            <person name="Corre E."/>
            <person name="Da Silva C."/>
            <person name="Delage L."/>
            <person name="Delaroque N."/>
            <person name="Dittami S.M."/>
            <person name="Doulbeau S."/>
            <person name="Elias M."/>
            <person name="Farnham G."/>
            <person name="Gachon C.M."/>
            <person name="Gschloessl B."/>
            <person name="Heesch S."/>
            <person name="Jabbari K."/>
            <person name="Jubin C."/>
            <person name="Kawai H."/>
            <person name="Kimura K."/>
            <person name="Kloareg B."/>
            <person name="Kupper F.C."/>
            <person name="Lang D."/>
            <person name="Le Bail A."/>
            <person name="Leblanc C."/>
            <person name="Lerouge P."/>
            <person name="Lohr M."/>
            <person name="Lopez P.J."/>
            <person name="Martens C."/>
            <person name="Maumus F."/>
            <person name="Michel G."/>
            <person name="Miranda-Saavedra D."/>
            <person name="Morales J."/>
            <person name="Moreau H."/>
            <person name="Motomura T."/>
            <person name="Nagasato C."/>
            <person name="Napoli C.A."/>
            <person name="Nelson D.R."/>
            <person name="Nyvall-Collen P."/>
            <person name="Peters A.F."/>
            <person name="Pommier C."/>
            <person name="Potin P."/>
            <person name="Poulain J."/>
            <person name="Quesneville H."/>
            <person name="Read B."/>
            <person name="Rensing S.A."/>
            <person name="Ritter A."/>
            <person name="Rousvoal S."/>
            <person name="Samanta M."/>
            <person name="Samson G."/>
            <person name="Schroeder D.C."/>
            <person name="Segurens B."/>
            <person name="Strittmatter M."/>
            <person name="Tonon T."/>
            <person name="Tregear J.W."/>
            <person name="Valentin K."/>
            <person name="von Dassow P."/>
            <person name="Yamagishi T."/>
            <person name="Van de Peer Y."/>
            <person name="Wincker P."/>
        </authorList>
    </citation>
    <scope>NUCLEOTIDE SEQUENCE [LARGE SCALE GENOMIC DNA]</scope>
    <source>
        <strain evidence="4">Ec32 / CCAP1310/4</strain>
    </source>
</reference>
<organism evidence="3 4">
    <name type="scientific">Ectocarpus siliculosus</name>
    <name type="common">Brown alga</name>
    <name type="synonym">Conferva siliculosa</name>
    <dbReference type="NCBI Taxonomy" id="2880"/>
    <lineage>
        <taxon>Eukaryota</taxon>
        <taxon>Sar</taxon>
        <taxon>Stramenopiles</taxon>
        <taxon>Ochrophyta</taxon>
        <taxon>PX clade</taxon>
        <taxon>Phaeophyceae</taxon>
        <taxon>Ectocarpales</taxon>
        <taxon>Ectocarpaceae</taxon>
        <taxon>Ectocarpus</taxon>
    </lineage>
</organism>
<name>D7G4Y2_ECTSI</name>
<proteinExistence type="predicted"/>
<dbReference type="eggNOG" id="KOG4164">
    <property type="taxonomic scope" value="Eukaryota"/>
</dbReference>
<dbReference type="InParanoid" id="D7G4Y2"/>
<evidence type="ECO:0000259" key="2">
    <source>
        <dbReference type="Pfam" id="PF00134"/>
    </source>
</evidence>
<gene>
    <name evidence="3" type="ORF">Esi_0586_0004</name>
</gene>
<feature type="region of interest" description="Disordered" evidence="1">
    <location>
        <begin position="333"/>
        <end position="385"/>
    </location>
</feature>
<dbReference type="Pfam" id="PF00134">
    <property type="entry name" value="Cyclin_N"/>
    <property type="match status" value="1"/>
</dbReference>
<accession>D7G4Y2</accession>
<dbReference type="InterPro" id="IPR006671">
    <property type="entry name" value="Cyclin_N"/>
</dbReference>
<dbReference type="SUPFAM" id="SSF47954">
    <property type="entry name" value="Cyclin-like"/>
    <property type="match status" value="1"/>
</dbReference>
<dbReference type="GO" id="GO:0051726">
    <property type="term" value="P:regulation of cell cycle"/>
    <property type="evidence" value="ECO:0007669"/>
    <property type="project" value="InterPro"/>
</dbReference>
<protein>
    <recommendedName>
        <fullName evidence="2">Cyclin N-terminal domain-containing protein</fullName>
    </recommendedName>
</protein>
<dbReference type="Proteomes" id="UP000002630">
    <property type="component" value="Unassembled WGS sequence"/>
</dbReference>
<dbReference type="InterPro" id="IPR012388">
    <property type="entry name" value="CABLES1/2"/>
</dbReference>